<dbReference type="InterPro" id="IPR011701">
    <property type="entry name" value="MFS"/>
</dbReference>
<feature type="transmembrane region" description="Helical" evidence="2">
    <location>
        <begin position="201"/>
        <end position="222"/>
    </location>
</feature>
<dbReference type="PANTHER" id="PTHR23520">
    <property type="entry name" value="TRANSPORTER, PUTATIVE (AFU_ORTHOLOGUE AFUA_3G04000)-RELATED"/>
    <property type="match status" value="1"/>
</dbReference>
<dbReference type="SUPFAM" id="SSF103473">
    <property type="entry name" value="MFS general substrate transporter"/>
    <property type="match status" value="1"/>
</dbReference>
<name>A0A9P8Q5M6_WICPI</name>
<keyword evidence="2" id="KW-0812">Transmembrane</keyword>
<dbReference type="Proteomes" id="UP000774326">
    <property type="component" value="Unassembled WGS sequence"/>
</dbReference>
<feature type="non-terminal residue" evidence="4">
    <location>
        <position position="653"/>
    </location>
</feature>
<evidence type="ECO:0000313" key="5">
    <source>
        <dbReference type="Proteomes" id="UP000774326"/>
    </source>
</evidence>
<reference evidence="4" key="2">
    <citation type="submission" date="2021-01" db="EMBL/GenBank/DDBJ databases">
        <authorList>
            <person name="Schikora-Tamarit M.A."/>
        </authorList>
    </citation>
    <scope>NUCLEOTIDE SEQUENCE</scope>
    <source>
        <strain evidence="4">CBS2887</strain>
    </source>
</reference>
<reference evidence="4" key="1">
    <citation type="journal article" date="2021" name="Open Biol.">
        <title>Shared evolutionary footprints suggest mitochondrial oxidative damage underlies multiple complex I losses in fungi.</title>
        <authorList>
            <person name="Schikora-Tamarit M.A."/>
            <person name="Marcet-Houben M."/>
            <person name="Nosek J."/>
            <person name="Gabaldon T."/>
        </authorList>
    </citation>
    <scope>NUCLEOTIDE SEQUENCE</scope>
    <source>
        <strain evidence="4">CBS2887</strain>
    </source>
</reference>
<sequence>PEFKYIVYPSIFLKLNPFKLEMSLIHSLISTPTDIRLLYLSVFLRLFAYSSSNIVLSLFLKALGIPESQIGIFMTLTLLGDTLLSYLLTWYADGIGRRKIMGLGCVLMILSGLIFANSSSFAILLLAAIFGVISPSGDEVGPFKSIEESTMAHLTPYGQRADVYALHWVLGTAGSAFGAVTTGYLVSYLNHRLQWSYVDSYRVVFYGYAFVGAMKLILVLSLSENSDKLLHEQDHQVASEQTSLLADGIDVEASDPYTDNTIAETEPTTPPSRTDTLSKETKTILYKLLSIFMLDSFGSGFMSGAWVVYYFKTIFLISTSALGVLFFITNICNSISALPSSYLAKALGPIKATLVVQVPSAIFLILTPLFSTFHAAAVMIIMFYSTSAMDVVPRQVLLTGLIPPTELTKVMGIVNIGKTFARTIGPIVTGILAEKNKLWVSFILSGGFIAGADLLLFTLFWGTDEELKKTHSSSFISLPIEVMLPILTESVSSLPEILKIPEVASLLHEAILLITDYEHGLDGEKFPEFSKTGIRRIHTWGLTQHVSSKGQPTAKKQKLDHQNAISKKACIFLLDLHTPKVTLPDLAEALSHKAHKFISLPSCHVCADTTDSSSEFRGYTINLSWAKNLISPGHNFHIEFDQMETPYAGGHFT</sequence>
<keyword evidence="5" id="KW-1185">Reference proteome</keyword>
<dbReference type="EMBL" id="JAEUBG010003073">
    <property type="protein sequence ID" value="KAH3683532.1"/>
    <property type="molecule type" value="Genomic_DNA"/>
</dbReference>
<feature type="transmembrane region" description="Helical" evidence="2">
    <location>
        <begin position="165"/>
        <end position="189"/>
    </location>
</feature>
<evidence type="ECO:0000256" key="2">
    <source>
        <dbReference type="SAM" id="Phobius"/>
    </source>
</evidence>
<dbReference type="InterPro" id="IPR020846">
    <property type="entry name" value="MFS_dom"/>
</dbReference>
<feature type="domain" description="Major facilitator superfamily (MFS) profile" evidence="3">
    <location>
        <begin position="34"/>
        <end position="464"/>
    </location>
</feature>
<accession>A0A9P8Q5M6</accession>
<comment type="subcellular location">
    <subcellularLocation>
        <location evidence="1">Membrane</location>
        <topology evidence="1">Multi-pass membrane protein</topology>
    </subcellularLocation>
</comment>
<dbReference type="Pfam" id="PF07690">
    <property type="entry name" value="MFS_1"/>
    <property type="match status" value="2"/>
</dbReference>
<dbReference type="OrthoDB" id="10027823at2759"/>
<keyword evidence="2" id="KW-1133">Transmembrane helix</keyword>
<proteinExistence type="predicted"/>
<feature type="transmembrane region" description="Helical" evidence="2">
    <location>
        <begin position="362"/>
        <end position="384"/>
    </location>
</feature>
<keyword evidence="2" id="KW-0472">Membrane</keyword>
<dbReference type="PROSITE" id="PS50850">
    <property type="entry name" value="MFS"/>
    <property type="match status" value="1"/>
</dbReference>
<feature type="non-terminal residue" evidence="4">
    <location>
        <position position="1"/>
    </location>
</feature>
<feature type="transmembrane region" description="Helical" evidence="2">
    <location>
        <begin position="103"/>
        <end position="133"/>
    </location>
</feature>
<dbReference type="PANTHER" id="PTHR23520:SF2">
    <property type="entry name" value="ABR173CP"/>
    <property type="match status" value="1"/>
</dbReference>
<evidence type="ECO:0000313" key="4">
    <source>
        <dbReference type="EMBL" id="KAH3683532.1"/>
    </source>
</evidence>
<dbReference type="Gene3D" id="1.20.1250.20">
    <property type="entry name" value="MFS general substrate transporter like domains"/>
    <property type="match status" value="2"/>
</dbReference>
<comment type="caution">
    <text evidence="4">The sequence shown here is derived from an EMBL/GenBank/DDBJ whole genome shotgun (WGS) entry which is preliminary data.</text>
</comment>
<dbReference type="InterPro" id="IPR036259">
    <property type="entry name" value="MFS_trans_sf"/>
</dbReference>
<evidence type="ECO:0000256" key="1">
    <source>
        <dbReference type="ARBA" id="ARBA00004141"/>
    </source>
</evidence>
<evidence type="ECO:0000259" key="3">
    <source>
        <dbReference type="PROSITE" id="PS50850"/>
    </source>
</evidence>
<dbReference type="AlphaFoldDB" id="A0A9P8Q5M6"/>
<protein>
    <recommendedName>
        <fullName evidence="3">Major facilitator superfamily (MFS) profile domain-containing protein</fullName>
    </recommendedName>
</protein>
<gene>
    <name evidence="4" type="ORF">WICPIJ_005496</name>
</gene>
<dbReference type="GO" id="GO:0022857">
    <property type="term" value="F:transmembrane transporter activity"/>
    <property type="evidence" value="ECO:0007669"/>
    <property type="project" value="InterPro"/>
</dbReference>
<feature type="transmembrane region" description="Helical" evidence="2">
    <location>
        <begin position="72"/>
        <end position="91"/>
    </location>
</feature>
<feature type="transmembrane region" description="Helical" evidence="2">
    <location>
        <begin position="438"/>
        <end position="461"/>
    </location>
</feature>
<organism evidence="4 5">
    <name type="scientific">Wickerhamomyces pijperi</name>
    <name type="common">Yeast</name>
    <name type="synonym">Pichia pijperi</name>
    <dbReference type="NCBI Taxonomy" id="599730"/>
    <lineage>
        <taxon>Eukaryota</taxon>
        <taxon>Fungi</taxon>
        <taxon>Dikarya</taxon>
        <taxon>Ascomycota</taxon>
        <taxon>Saccharomycotina</taxon>
        <taxon>Saccharomycetes</taxon>
        <taxon>Phaffomycetales</taxon>
        <taxon>Wickerhamomycetaceae</taxon>
        <taxon>Wickerhamomyces</taxon>
    </lineage>
</organism>
<dbReference type="GO" id="GO:0000329">
    <property type="term" value="C:fungal-type vacuole membrane"/>
    <property type="evidence" value="ECO:0007669"/>
    <property type="project" value="TreeGrafter"/>
</dbReference>
<feature type="transmembrane region" description="Helical" evidence="2">
    <location>
        <begin position="37"/>
        <end position="60"/>
    </location>
</feature>